<name>A0A7C8PC95_ORBOL</name>
<evidence type="ECO:0000313" key="3">
    <source>
        <dbReference type="Proteomes" id="UP000479691"/>
    </source>
</evidence>
<dbReference type="SUPFAM" id="SSF54695">
    <property type="entry name" value="POZ domain"/>
    <property type="match status" value="2"/>
</dbReference>
<dbReference type="PROSITE" id="PS50097">
    <property type="entry name" value="BTB"/>
    <property type="match status" value="2"/>
</dbReference>
<comment type="caution">
    <text evidence="2">The sequence shown here is derived from an EMBL/GenBank/DDBJ whole genome shotgun (WGS) entry which is preliminary data.</text>
</comment>
<dbReference type="EMBL" id="JAABOE010000132">
    <property type="protein sequence ID" value="KAF3162437.1"/>
    <property type="molecule type" value="Genomic_DNA"/>
</dbReference>
<dbReference type="PANTHER" id="PTHR46375:SF3">
    <property type="entry name" value="KELCH REPEAT AND BTB DOMAIN-CONTAINING PROTEIN 13"/>
    <property type="match status" value="1"/>
</dbReference>
<dbReference type="PANTHER" id="PTHR46375">
    <property type="entry name" value="KELCH REPEAT AND BTB DOMAIN-CONTAINING PROTEIN 13-RELATED"/>
    <property type="match status" value="1"/>
</dbReference>
<protein>
    <recommendedName>
        <fullName evidence="1">BTB domain-containing protein</fullName>
    </recommendedName>
</protein>
<dbReference type="SMART" id="SM00225">
    <property type="entry name" value="BTB"/>
    <property type="match status" value="2"/>
</dbReference>
<proteinExistence type="predicted"/>
<dbReference type="Pfam" id="PF00651">
    <property type="entry name" value="BTB"/>
    <property type="match status" value="2"/>
</dbReference>
<feature type="domain" description="BTB" evidence="1">
    <location>
        <begin position="28"/>
        <end position="91"/>
    </location>
</feature>
<dbReference type="Gene3D" id="3.30.710.10">
    <property type="entry name" value="Potassium Channel Kv1.1, Chain A"/>
    <property type="match status" value="2"/>
</dbReference>
<dbReference type="InterPro" id="IPR011333">
    <property type="entry name" value="SKP1/BTB/POZ_sf"/>
</dbReference>
<dbReference type="InterPro" id="IPR052392">
    <property type="entry name" value="Kelch-BTB_domain-containing"/>
</dbReference>
<dbReference type="InterPro" id="IPR000210">
    <property type="entry name" value="BTB/POZ_dom"/>
</dbReference>
<dbReference type="CDD" id="cd18186">
    <property type="entry name" value="BTB_POZ_ZBTB_KLHL-like"/>
    <property type="match status" value="2"/>
</dbReference>
<reference evidence="2 3" key="1">
    <citation type="submission" date="2019-06" db="EMBL/GenBank/DDBJ databases">
        <authorList>
            <person name="Palmer J.M."/>
        </authorList>
    </citation>
    <scope>NUCLEOTIDE SEQUENCE [LARGE SCALE GENOMIC DNA]</scope>
    <source>
        <strain evidence="2 3">TWF788</strain>
    </source>
</reference>
<sequence length="455" mass="51640">MAADSHGLLRAYASAEYQWTPLYLYSKPDVTIVAGDEEIGVHEFVLASQSEFFKAALHCGLKESRERRITLPEIQPKAIFAVLNWLYRAPLVPYFQNNNPSHVFSKDSTESLKAIMQAFDFLQIKGAGRDYCKFVEENLQKVGTNCYNRPDASEASYIVIQLNEVFKSGGSITAEAMERLVSGIDACRYYTSSPNASQRYEYYFLAYSHSKLKERQTNMQRRQDGSVMAFKEAPIYLYSNPGVILVVENSEIKAHEDTLASQSGYFKAVLHTEPREFRSLKRITIPGVTKNNMITVLNWLYRAPVESYYARNLRGEQQPFSSETAHALKDIVKTFGFLQIKGAGRDYCKFMEQSLQERGVKCPRLGVEKPITQLTVENARSIVTQLNELYKSGGSISGSAINNIVDEIARRFRTGDVILREVIEVFGKLPDPHGKWFRHISVSYARNLDRHAQLG</sequence>
<accession>A0A7C8PC95</accession>
<dbReference type="Proteomes" id="UP000479691">
    <property type="component" value="Unassembled WGS sequence"/>
</dbReference>
<dbReference type="AlphaFoldDB" id="A0A7C8PC95"/>
<gene>
    <name evidence="2" type="ORF">TWF788_002025</name>
</gene>
<feature type="domain" description="BTB" evidence="1">
    <location>
        <begin position="241"/>
        <end position="309"/>
    </location>
</feature>
<organism evidence="2 3">
    <name type="scientific">Orbilia oligospora</name>
    <name type="common">Nematode-trapping fungus</name>
    <name type="synonym">Arthrobotrys oligospora</name>
    <dbReference type="NCBI Taxonomy" id="2813651"/>
    <lineage>
        <taxon>Eukaryota</taxon>
        <taxon>Fungi</taxon>
        <taxon>Dikarya</taxon>
        <taxon>Ascomycota</taxon>
        <taxon>Pezizomycotina</taxon>
        <taxon>Orbiliomycetes</taxon>
        <taxon>Orbiliales</taxon>
        <taxon>Orbiliaceae</taxon>
        <taxon>Orbilia</taxon>
    </lineage>
</organism>
<evidence type="ECO:0000259" key="1">
    <source>
        <dbReference type="PROSITE" id="PS50097"/>
    </source>
</evidence>
<evidence type="ECO:0000313" key="2">
    <source>
        <dbReference type="EMBL" id="KAF3162437.1"/>
    </source>
</evidence>